<dbReference type="GO" id="GO:0016020">
    <property type="term" value="C:membrane"/>
    <property type="evidence" value="ECO:0007669"/>
    <property type="project" value="UniProtKB-SubCell"/>
</dbReference>
<evidence type="ECO:0000256" key="3">
    <source>
        <dbReference type="ARBA" id="ARBA00022989"/>
    </source>
</evidence>
<dbReference type="EMBL" id="CP045890">
    <property type="protein sequence ID" value="QQP56224.1"/>
    <property type="molecule type" value="Genomic_DNA"/>
</dbReference>
<dbReference type="AlphaFoldDB" id="A0A7T8QV45"/>
<keyword evidence="3 5" id="KW-1133">Transmembrane helix</keyword>
<dbReference type="Proteomes" id="UP000595437">
    <property type="component" value="Chromosome 1"/>
</dbReference>
<evidence type="ECO:0000256" key="2">
    <source>
        <dbReference type="ARBA" id="ARBA00022692"/>
    </source>
</evidence>
<sequence length="99" mass="11052">WDPESGHGQYAVAFYAVDIIIEFLPNLKNEAYYTAIGVGLLRVLASVLGIFFVRKFKRRSLLISNSFLMGACLFAISGIVGLKPYFRPEFVAEKGAFLK</sequence>
<dbReference type="InterPro" id="IPR005828">
    <property type="entry name" value="MFS_sugar_transport-like"/>
</dbReference>
<dbReference type="GO" id="GO:0022857">
    <property type="term" value="F:transmembrane transporter activity"/>
    <property type="evidence" value="ECO:0007669"/>
    <property type="project" value="InterPro"/>
</dbReference>
<evidence type="ECO:0000256" key="1">
    <source>
        <dbReference type="ARBA" id="ARBA00004370"/>
    </source>
</evidence>
<organism evidence="6 7">
    <name type="scientific">Caligus rogercresseyi</name>
    <name type="common">Sea louse</name>
    <dbReference type="NCBI Taxonomy" id="217165"/>
    <lineage>
        <taxon>Eukaryota</taxon>
        <taxon>Metazoa</taxon>
        <taxon>Ecdysozoa</taxon>
        <taxon>Arthropoda</taxon>
        <taxon>Crustacea</taxon>
        <taxon>Multicrustacea</taxon>
        <taxon>Hexanauplia</taxon>
        <taxon>Copepoda</taxon>
        <taxon>Siphonostomatoida</taxon>
        <taxon>Caligidae</taxon>
        <taxon>Caligus</taxon>
    </lineage>
</organism>
<gene>
    <name evidence="6" type="ORF">FKW44_000815</name>
</gene>
<keyword evidence="7" id="KW-1185">Reference proteome</keyword>
<dbReference type="Pfam" id="PF00083">
    <property type="entry name" value="Sugar_tr"/>
    <property type="match status" value="1"/>
</dbReference>
<dbReference type="Gene3D" id="1.20.1250.20">
    <property type="entry name" value="MFS general substrate transporter like domains"/>
    <property type="match status" value="1"/>
</dbReference>
<dbReference type="InterPro" id="IPR036259">
    <property type="entry name" value="MFS_trans_sf"/>
</dbReference>
<accession>A0A7T8QV45</accession>
<feature type="non-terminal residue" evidence="6">
    <location>
        <position position="1"/>
    </location>
</feature>
<proteinExistence type="predicted"/>
<feature type="transmembrane region" description="Helical" evidence="5">
    <location>
        <begin position="60"/>
        <end position="82"/>
    </location>
</feature>
<evidence type="ECO:0000256" key="4">
    <source>
        <dbReference type="ARBA" id="ARBA00023136"/>
    </source>
</evidence>
<name>A0A7T8QV45_CALRO</name>
<protein>
    <submittedName>
        <fullName evidence="6">Facilitated trehalose transporter Tret1like</fullName>
    </submittedName>
</protein>
<evidence type="ECO:0000313" key="6">
    <source>
        <dbReference type="EMBL" id="QQP56224.1"/>
    </source>
</evidence>
<reference evidence="7" key="1">
    <citation type="submission" date="2021-01" db="EMBL/GenBank/DDBJ databases">
        <title>Caligus Genome Assembly.</title>
        <authorList>
            <person name="Gallardo-Escarate C."/>
        </authorList>
    </citation>
    <scope>NUCLEOTIDE SEQUENCE [LARGE SCALE GENOMIC DNA]</scope>
</reference>
<feature type="transmembrane region" description="Helical" evidence="5">
    <location>
        <begin position="31"/>
        <end position="53"/>
    </location>
</feature>
<dbReference type="OrthoDB" id="6133115at2759"/>
<evidence type="ECO:0000313" key="7">
    <source>
        <dbReference type="Proteomes" id="UP000595437"/>
    </source>
</evidence>
<comment type="subcellular location">
    <subcellularLocation>
        <location evidence="1">Membrane</location>
    </subcellularLocation>
</comment>
<keyword evidence="2 5" id="KW-0812">Transmembrane</keyword>
<evidence type="ECO:0000256" key="5">
    <source>
        <dbReference type="SAM" id="Phobius"/>
    </source>
</evidence>
<keyword evidence="4 5" id="KW-0472">Membrane</keyword>